<evidence type="ECO:0000313" key="3">
    <source>
        <dbReference type="EMBL" id="CAG8497875.1"/>
    </source>
</evidence>
<sequence length="382" mass="42420">MSSPTGEPSNPSSEGTEGTSGGDEGDSQASQFSVAVDVLDTAKEKVEDKLSEIDKDSPEEISQNTAKITQSINMLDIIITIGLYYTSLFMDWLTILGNSTTISGFFFDLFLGSFLIQDWNFGQLDTVGRISGMTTSIQIGMFVITLIIFVFSKIVKKELPSFIGGPLYYGGPFQILQLFRTDVSSYHESMYSLDAQASQYIGILSQILIVIAAAFAAPDTTSSYNDNITNNNNTITVSNSTEEVTIQIKDTVIFVMTTHFISVVAIIMSSLLNIVQWLADIWRMNSDQIIIYYIFKYIMNVLTCYPCRRKKNTVGIDTGEIESKLLTMSTKSSEKQEVQNVLPERMSSSRRMGKKSSPRLKKSRENILKSSEEGDDSKGQQS</sequence>
<keyword evidence="2" id="KW-1133">Transmembrane helix</keyword>
<feature type="transmembrane region" description="Helical" evidence="2">
    <location>
        <begin position="137"/>
        <end position="155"/>
    </location>
</feature>
<feature type="region of interest" description="Disordered" evidence="1">
    <location>
        <begin position="1"/>
        <end position="28"/>
    </location>
</feature>
<evidence type="ECO:0000313" key="4">
    <source>
        <dbReference type="Proteomes" id="UP000789706"/>
    </source>
</evidence>
<feature type="transmembrane region" description="Helical" evidence="2">
    <location>
        <begin position="252"/>
        <end position="275"/>
    </location>
</feature>
<feature type="compositionally biased region" description="Basic and acidic residues" evidence="1">
    <location>
        <begin position="363"/>
        <end position="382"/>
    </location>
</feature>
<feature type="transmembrane region" description="Helical" evidence="2">
    <location>
        <begin position="161"/>
        <end position="179"/>
    </location>
</feature>
<feature type="transmembrane region" description="Helical" evidence="2">
    <location>
        <begin position="95"/>
        <end position="116"/>
    </location>
</feature>
<feature type="region of interest" description="Disordered" evidence="1">
    <location>
        <begin position="332"/>
        <end position="382"/>
    </location>
</feature>
<feature type="compositionally biased region" description="Polar residues" evidence="1">
    <location>
        <begin position="1"/>
        <end position="11"/>
    </location>
</feature>
<protein>
    <submittedName>
        <fullName evidence="3">7303_t:CDS:1</fullName>
    </submittedName>
</protein>
<evidence type="ECO:0000256" key="2">
    <source>
        <dbReference type="SAM" id="Phobius"/>
    </source>
</evidence>
<organism evidence="3 4">
    <name type="scientific">Diversispora eburnea</name>
    <dbReference type="NCBI Taxonomy" id="1213867"/>
    <lineage>
        <taxon>Eukaryota</taxon>
        <taxon>Fungi</taxon>
        <taxon>Fungi incertae sedis</taxon>
        <taxon>Mucoromycota</taxon>
        <taxon>Glomeromycotina</taxon>
        <taxon>Glomeromycetes</taxon>
        <taxon>Diversisporales</taxon>
        <taxon>Diversisporaceae</taxon>
        <taxon>Diversispora</taxon>
    </lineage>
</organism>
<dbReference type="OrthoDB" id="2408120at2759"/>
<keyword evidence="2" id="KW-0812">Transmembrane</keyword>
<gene>
    <name evidence="3" type="ORF">DEBURN_LOCUS4518</name>
</gene>
<feature type="compositionally biased region" description="Basic residues" evidence="1">
    <location>
        <begin position="351"/>
        <end position="362"/>
    </location>
</feature>
<dbReference type="AlphaFoldDB" id="A0A9N9EXM0"/>
<proteinExistence type="predicted"/>
<dbReference type="EMBL" id="CAJVPK010000347">
    <property type="protein sequence ID" value="CAG8497875.1"/>
    <property type="molecule type" value="Genomic_DNA"/>
</dbReference>
<evidence type="ECO:0000256" key="1">
    <source>
        <dbReference type="SAM" id="MobiDB-lite"/>
    </source>
</evidence>
<accession>A0A9N9EXM0</accession>
<keyword evidence="2" id="KW-0472">Membrane</keyword>
<dbReference type="Proteomes" id="UP000789706">
    <property type="component" value="Unassembled WGS sequence"/>
</dbReference>
<name>A0A9N9EXM0_9GLOM</name>
<comment type="caution">
    <text evidence="3">The sequence shown here is derived from an EMBL/GenBank/DDBJ whole genome shotgun (WGS) entry which is preliminary data.</text>
</comment>
<reference evidence="3" key="1">
    <citation type="submission" date="2021-06" db="EMBL/GenBank/DDBJ databases">
        <authorList>
            <person name="Kallberg Y."/>
            <person name="Tangrot J."/>
            <person name="Rosling A."/>
        </authorList>
    </citation>
    <scope>NUCLEOTIDE SEQUENCE</scope>
    <source>
        <strain evidence="3">AZ414A</strain>
    </source>
</reference>
<feature type="transmembrane region" description="Helical" evidence="2">
    <location>
        <begin position="200"/>
        <end position="217"/>
    </location>
</feature>
<keyword evidence="4" id="KW-1185">Reference proteome</keyword>